<feature type="transmembrane region" description="Helical" evidence="2">
    <location>
        <begin position="265"/>
        <end position="283"/>
    </location>
</feature>
<protein>
    <recommendedName>
        <fullName evidence="5">Nuclease-related domain-containing protein</fullName>
    </recommendedName>
</protein>
<accession>A0AA87URG5</accession>
<feature type="transmembrane region" description="Helical" evidence="2">
    <location>
        <begin position="289"/>
        <end position="310"/>
    </location>
</feature>
<feature type="compositionally biased region" description="Basic residues" evidence="1">
    <location>
        <begin position="245"/>
        <end position="258"/>
    </location>
</feature>
<sequence length="346" mass="37009">MTSIPRAQQGLPPRPRIFGTPGAALIGAGRSLNAQRAHQGRLGEERLSGLTRAIVDESPGMFLFHSMKLPSETGDIDQLLYAGGTFYLMDAKLWKGFDDERRVTYDVAMRDSETLVFVRDGEPFAGGDVKSPRQLTTWRRYLTEHPVRAVVVLMDPGAQVETTASSPDVLVLTALQLQAWLRSLPEGQPLHDVWVRELAGLAVDPTKPSTRPVSNGGNRRRSAKPAAPRPVASTPVPVLRPTSRPVRRPTSSRRRPRRTPADRRLAGWVATLALACAVLAWVVTPAANVLASAAVAGGLWSYALAAGAGLSGLGARLALGTAGMFLVVHLLPPLITSALTPALTPG</sequence>
<evidence type="ECO:0000256" key="2">
    <source>
        <dbReference type="SAM" id="Phobius"/>
    </source>
</evidence>
<dbReference type="EMBL" id="BJUU01000004">
    <property type="protein sequence ID" value="GEK79723.1"/>
    <property type="molecule type" value="Genomic_DNA"/>
</dbReference>
<feature type="region of interest" description="Disordered" evidence="1">
    <location>
        <begin position="205"/>
        <end position="261"/>
    </location>
</feature>
<evidence type="ECO:0000313" key="4">
    <source>
        <dbReference type="Proteomes" id="UP000321749"/>
    </source>
</evidence>
<keyword evidence="4" id="KW-1185">Reference proteome</keyword>
<feature type="compositionally biased region" description="Low complexity" evidence="1">
    <location>
        <begin position="224"/>
        <end position="244"/>
    </location>
</feature>
<evidence type="ECO:0000256" key="1">
    <source>
        <dbReference type="SAM" id="MobiDB-lite"/>
    </source>
</evidence>
<organism evidence="3 4">
    <name type="scientific">Agrococcus baldri</name>
    <dbReference type="NCBI Taxonomy" id="153730"/>
    <lineage>
        <taxon>Bacteria</taxon>
        <taxon>Bacillati</taxon>
        <taxon>Actinomycetota</taxon>
        <taxon>Actinomycetes</taxon>
        <taxon>Micrococcales</taxon>
        <taxon>Microbacteriaceae</taxon>
        <taxon>Agrococcus</taxon>
    </lineage>
</organism>
<feature type="compositionally biased region" description="Polar residues" evidence="1">
    <location>
        <begin position="207"/>
        <end position="217"/>
    </location>
</feature>
<gene>
    <name evidence="3" type="ORF">ABA31_10740</name>
</gene>
<keyword evidence="2" id="KW-1133">Transmembrane helix</keyword>
<dbReference type="Proteomes" id="UP000321749">
    <property type="component" value="Unassembled WGS sequence"/>
</dbReference>
<keyword evidence="2" id="KW-0472">Membrane</keyword>
<name>A0AA87URG5_9MICO</name>
<dbReference type="AlphaFoldDB" id="A0AA87URG5"/>
<reference evidence="3 4" key="1">
    <citation type="submission" date="2019-07" db="EMBL/GenBank/DDBJ databases">
        <title>Whole genome shotgun sequence of Agrococcus baldri NBRC 103055.</title>
        <authorList>
            <person name="Hosoyama A."/>
            <person name="Uohara A."/>
            <person name="Ohji S."/>
            <person name="Ichikawa N."/>
        </authorList>
    </citation>
    <scope>NUCLEOTIDE SEQUENCE [LARGE SCALE GENOMIC DNA]</scope>
    <source>
        <strain evidence="3 4">NBRC 103055</strain>
    </source>
</reference>
<comment type="caution">
    <text evidence="3">The sequence shown here is derived from an EMBL/GenBank/DDBJ whole genome shotgun (WGS) entry which is preliminary data.</text>
</comment>
<feature type="transmembrane region" description="Helical" evidence="2">
    <location>
        <begin position="317"/>
        <end position="335"/>
    </location>
</feature>
<dbReference type="RefSeq" id="WP_146793365.1">
    <property type="nucleotide sequence ID" value="NZ_BJUU01000004.1"/>
</dbReference>
<proteinExistence type="predicted"/>
<evidence type="ECO:0008006" key="5">
    <source>
        <dbReference type="Google" id="ProtNLM"/>
    </source>
</evidence>
<evidence type="ECO:0000313" key="3">
    <source>
        <dbReference type="EMBL" id="GEK79723.1"/>
    </source>
</evidence>
<keyword evidence="2" id="KW-0812">Transmembrane</keyword>